<evidence type="ECO:0000256" key="1">
    <source>
        <dbReference type="SAM" id="Phobius"/>
    </source>
</evidence>
<keyword evidence="3" id="KW-1185">Reference proteome</keyword>
<feature type="transmembrane region" description="Helical" evidence="1">
    <location>
        <begin position="73"/>
        <end position="95"/>
    </location>
</feature>
<protein>
    <submittedName>
        <fullName evidence="2">Uncharacterized protein</fullName>
    </submittedName>
</protein>
<evidence type="ECO:0000313" key="3">
    <source>
        <dbReference type="Proteomes" id="UP000003113"/>
    </source>
</evidence>
<dbReference type="AlphaFoldDB" id="H0F0P9"/>
<dbReference type="PATRIC" id="fig|477184.5.peg.320"/>
<comment type="caution">
    <text evidence="2">The sequence shown here is derived from an EMBL/GenBank/DDBJ whole genome shotgun (WGS) entry which is preliminary data.</text>
</comment>
<dbReference type="STRING" id="477184.KYC_01654"/>
<organism evidence="2 3">
    <name type="scientific">Achromobacter arsenitoxydans SY8</name>
    <dbReference type="NCBI Taxonomy" id="477184"/>
    <lineage>
        <taxon>Bacteria</taxon>
        <taxon>Pseudomonadati</taxon>
        <taxon>Pseudomonadota</taxon>
        <taxon>Betaproteobacteria</taxon>
        <taxon>Burkholderiales</taxon>
        <taxon>Alcaligenaceae</taxon>
        <taxon>Achromobacter</taxon>
    </lineage>
</organism>
<name>H0F0P9_9BURK</name>
<evidence type="ECO:0000313" key="2">
    <source>
        <dbReference type="EMBL" id="EHK68156.1"/>
    </source>
</evidence>
<proteinExistence type="predicted"/>
<accession>H0F0P9</accession>
<reference evidence="2 3" key="1">
    <citation type="journal article" date="2012" name="J. Bacteriol.">
        <title>Genome sequence of the highly efficient arsenite-oxidizing bacterium Achromobacter arsenitoxydans SY8.</title>
        <authorList>
            <person name="Li X."/>
            <person name="Hu Y."/>
            <person name="Gong J."/>
            <person name="Lin Y."/>
            <person name="Johnstone L."/>
            <person name="Rensing C."/>
            <person name="Wang G."/>
        </authorList>
    </citation>
    <scope>NUCLEOTIDE SEQUENCE [LARGE SCALE GENOMIC DNA]</scope>
    <source>
        <strain evidence="2 3">SY8</strain>
    </source>
</reference>
<keyword evidence="1" id="KW-0812">Transmembrane</keyword>
<dbReference type="EMBL" id="AGUF01000008">
    <property type="protein sequence ID" value="EHK68156.1"/>
    <property type="molecule type" value="Genomic_DNA"/>
</dbReference>
<gene>
    <name evidence="2" type="ORF">KYC_01654</name>
</gene>
<feature type="transmembrane region" description="Helical" evidence="1">
    <location>
        <begin position="48"/>
        <end position="67"/>
    </location>
</feature>
<sequence length="130" mass="13349">MAGVLFQQTQQHELQVVARHLAAAGEAAAVAAEAIGIATAVRRAREPVAARAGMAVVMMTVAVGMAMPGMRVMRLVMAMAMLGMAVMVFRMAVLAMGMGPVMMGMAVAPVSAPGLDGAVERGKEMGLAHD</sequence>
<keyword evidence="1" id="KW-1133">Transmembrane helix</keyword>
<keyword evidence="1" id="KW-0472">Membrane</keyword>
<dbReference type="Proteomes" id="UP000003113">
    <property type="component" value="Unassembled WGS sequence"/>
</dbReference>